<organism evidence="2 3">
    <name type="scientific">Cordylochernes scorpioides</name>
    <dbReference type="NCBI Taxonomy" id="51811"/>
    <lineage>
        <taxon>Eukaryota</taxon>
        <taxon>Metazoa</taxon>
        <taxon>Ecdysozoa</taxon>
        <taxon>Arthropoda</taxon>
        <taxon>Chelicerata</taxon>
        <taxon>Arachnida</taxon>
        <taxon>Pseudoscorpiones</taxon>
        <taxon>Cheliferoidea</taxon>
        <taxon>Chernetidae</taxon>
        <taxon>Cordylochernes</taxon>
    </lineage>
</organism>
<sequence length="353" mass="40962">MSLKIHFLHSHLDFFPDNLGAVSDEHGERFHQAISSMEKRYQGIVLSVDVIDNYTYPKKEVLFYKRKLKIAEDRDSSMSHKLTLTRKILTLLDGLGRIRPNRANLTPVPKLKFINDGWKIIAMSENRFRFLLRVICFDDKATRNERLRQDKLAAVRLILDTFEKNCQKHYFPSEYITVDERLDAFRGKCNFRQLIPSKHNKYGIKLFALVDSKMFYTFNLEIYSGKNSEGPYNVSNSPSDVVERLCEPIKGTGCNIIHFANGNASKVKSRRHFLKTLSLDLIEEMVKVRTVSGIMPCEIKEKASDIFNLLEPGPSKKPKIGERHRCKKCQKEIKDRKTIQHCQYCFAFDVTTS</sequence>
<evidence type="ECO:0000313" key="3">
    <source>
        <dbReference type="Proteomes" id="UP001235939"/>
    </source>
</evidence>
<dbReference type="EMBL" id="CP092865">
    <property type="protein sequence ID" value="UYV64609.1"/>
    <property type="molecule type" value="Genomic_DNA"/>
</dbReference>
<dbReference type="Pfam" id="PF13843">
    <property type="entry name" value="DDE_Tnp_1_7"/>
    <property type="match status" value="1"/>
</dbReference>
<feature type="domain" description="PiggyBac transposable element-derived protein" evidence="1">
    <location>
        <begin position="122"/>
        <end position="260"/>
    </location>
</feature>
<reference evidence="2 3" key="1">
    <citation type="submission" date="2022-01" db="EMBL/GenBank/DDBJ databases">
        <title>A chromosomal length assembly of Cordylochernes scorpioides.</title>
        <authorList>
            <person name="Zeh D."/>
            <person name="Zeh J."/>
        </authorList>
    </citation>
    <scope>NUCLEOTIDE SEQUENCE [LARGE SCALE GENOMIC DNA]</scope>
    <source>
        <strain evidence="2">IN4F17</strain>
        <tissue evidence="2">Whole Body</tissue>
    </source>
</reference>
<dbReference type="InterPro" id="IPR029526">
    <property type="entry name" value="PGBD"/>
</dbReference>
<accession>A0ABY6K723</accession>
<dbReference type="Proteomes" id="UP001235939">
    <property type="component" value="Chromosome 03"/>
</dbReference>
<keyword evidence="3" id="KW-1185">Reference proteome</keyword>
<evidence type="ECO:0000313" key="2">
    <source>
        <dbReference type="EMBL" id="UYV64609.1"/>
    </source>
</evidence>
<gene>
    <name evidence="2" type="ORF">LAZ67_3001303</name>
</gene>
<proteinExistence type="predicted"/>
<name>A0ABY6K723_9ARAC</name>
<dbReference type="PANTHER" id="PTHR46599">
    <property type="entry name" value="PIGGYBAC TRANSPOSABLE ELEMENT-DERIVED PROTEIN 4"/>
    <property type="match status" value="1"/>
</dbReference>
<dbReference type="PANTHER" id="PTHR46599:SF3">
    <property type="entry name" value="PIGGYBAC TRANSPOSABLE ELEMENT-DERIVED PROTEIN 4"/>
    <property type="match status" value="1"/>
</dbReference>
<evidence type="ECO:0000259" key="1">
    <source>
        <dbReference type="Pfam" id="PF13843"/>
    </source>
</evidence>
<protein>
    <recommendedName>
        <fullName evidence="1">PiggyBac transposable element-derived protein domain-containing protein</fullName>
    </recommendedName>
</protein>